<accession>A0A6P1M2Q6</accession>
<dbReference type="RefSeq" id="WP_160628134.1">
    <property type="nucleotide sequence ID" value="NZ_CP047593.1"/>
</dbReference>
<reference evidence="2 3" key="1">
    <citation type="submission" date="2020-01" db="EMBL/GenBank/DDBJ databases">
        <title>Ponticoccus aerotolerans gen. nov., sp. nov., an anaerobic bacterium and proposal of Ponticoccusceae fam. nov., Ponticoccusles ord. nov. and Ponticoccuse classis nov. in the phylum Kiritimatiellaeota.</title>
        <authorList>
            <person name="Zhou L.Y."/>
            <person name="Du Z.J."/>
        </authorList>
    </citation>
    <scope>NUCLEOTIDE SEQUENCE [LARGE SCALE GENOMIC DNA]</scope>
    <source>
        <strain evidence="2 3">S-5007</strain>
    </source>
</reference>
<name>A0A6P1M2Q6_9BACT</name>
<dbReference type="Proteomes" id="UP000464954">
    <property type="component" value="Chromosome"/>
</dbReference>
<proteinExistence type="predicted"/>
<dbReference type="AlphaFoldDB" id="A0A6P1M2Q6"/>
<evidence type="ECO:0000313" key="2">
    <source>
        <dbReference type="EMBL" id="QHI69119.1"/>
    </source>
</evidence>
<evidence type="ECO:0000259" key="1">
    <source>
        <dbReference type="Pfam" id="PF10022"/>
    </source>
</evidence>
<organism evidence="2 3">
    <name type="scientific">Tichowtungia aerotolerans</name>
    <dbReference type="NCBI Taxonomy" id="2697043"/>
    <lineage>
        <taxon>Bacteria</taxon>
        <taxon>Pseudomonadati</taxon>
        <taxon>Kiritimatiellota</taxon>
        <taxon>Tichowtungiia</taxon>
        <taxon>Tichowtungiales</taxon>
        <taxon>Tichowtungiaceae</taxon>
        <taxon>Tichowtungia</taxon>
    </lineage>
</organism>
<gene>
    <name evidence="2" type="ORF">GT409_06545</name>
</gene>
<dbReference type="Pfam" id="PF10022">
    <property type="entry name" value="DUF2264"/>
    <property type="match status" value="1"/>
</dbReference>
<dbReference type="PANTHER" id="PTHR35339">
    <property type="entry name" value="LINALOOL DEHYDRATASE_ISOMERASE DOMAIN-CONTAINING PROTEIN"/>
    <property type="match status" value="1"/>
</dbReference>
<feature type="domain" description="DUF2264" evidence="1">
    <location>
        <begin position="19"/>
        <end position="380"/>
    </location>
</feature>
<dbReference type="KEGG" id="taer:GT409_06545"/>
<dbReference type="InterPro" id="IPR049349">
    <property type="entry name" value="DUF2264_N"/>
</dbReference>
<dbReference type="InterPro" id="IPR016624">
    <property type="entry name" value="UCP014753"/>
</dbReference>
<evidence type="ECO:0000313" key="3">
    <source>
        <dbReference type="Proteomes" id="UP000464954"/>
    </source>
</evidence>
<keyword evidence="3" id="KW-1185">Reference proteome</keyword>
<protein>
    <submittedName>
        <fullName evidence="2">DUF2264 domain-containing protein</fullName>
    </submittedName>
</protein>
<sequence>MAYEIKNPDFKKSPLTGMTRTHWVQAAKYLVDGVLQHIQSVDDPIVIPKQSEVCYPLPDEPKHRYQAAEFEGLARTFMAAAPVIAEDPSAESNGINLRDYYARQILLATDPESSRYVGSITDFFERYQKIQYQQTVEGGALAVGLMQCREQIWEQYTNAEKQQVADLLSDWGHGQTIGHNWRFFNVLMLTFLKVNGFEINEVVLKDHLQHLMAQYTGDGWYSDDPCYDFYNPWGYHFYGPLWCRWYGYEHEPELAAIIEQRNREFIVNWPRFYSRDGKQLMWGRSLIYRFGCSAALGAHFLMNDPVLNPGFARRLASGNMLQFMTRDDLYVNGVPCLGYYGPFDPLVQFYSCAASPFWIAKIFVALALPADSPFWTAEENEGFWPELGDRIETVDLEGPGIQIINRGESGVTEILTGKVPQHMPYYNQLFFNTEYCYEDINPEGSNPVNYSLSDGLTEGFRLPLTIGFNKFENGVMYRTLNMKAPGGANSLLGYVVNKGIEKIDLADIVIPGGVIRVDRVRLPLTNCLHLGHFALPHLEGTSAAVQIGTVEGYKTISAAVDGRKVAMTAVLGWESLQAAVHHGKNAEADESTIIYAEREDTERYGGMEILITVMLHRQDNGDWTDDELMPIRAFKVLDWAPSGQPCGVRLELKDGRSFVIDYGNVEGNLRG</sequence>
<dbReference type="PANTHER" id="PTHR35339:SF4">
    <property type="entry name" value="LINALOOL DEHYDRATASE_ISOMERASE DOMAIN-CONTAINING PROTEIN"/>
    <property type="match status" value="1"/>
</dbReference>
<dbReference type="EMBL" id="CP047593">
    <property type="protein sequence ID" value="QHI69119.1"/>
    <property type="molecule type" value="Genomic_DNA"/>
</dbReference>